<keyword evidence="4" id="KW-1185">Reference proteome</keyword>
<evidence type="ECO:0000313" key="3">
    <source>
        <dbReference type="EMBL" id="QDS76545.1"/>
    </source>
</evidence>
<proteinExistence type="predicted"/>
<evidence type="ECO:0000256" key="2">
    <source>
        <dbReference type="SAM" id="SignalP"/>
    </source>
</evidence>
<evidence type="ECO:0000313" key="4">
    <source>
        <dbReference type="Proteomes" id="UP000316270"/>
    </source>
</evidence>
<feature type="signal peptide" evidence="2">
    <location>
        <begin position="1"/>
        <end position="22"/>
    </location>
</feature>
<dbReference type="EMBL" id="CP042199">
    <property type="protein sequence ID" value="QDS76545.1"/>
    <property type="molecule type" value="Genomic_DNA"/>
</dbReference>
<feature type="compositionally biased region" description="Polar residues" evidence="1">
    <location>
        <begin position="158"/>
        <end position="184"/>
    </location>
</feature>
<sequence>MIFFRLIGLFSWSVFCTSIVQGQRHVFIANLTSAAPNGLRSSNASITSNGTSNGTSDANIAFQNLTDLDPFKSRAAAVQNLQSFTGALAGIPAPPIRKSNDKSKPFQVQGDTFSDFAAAGSRTCDVQFAKCSNAANAKNTQKGKRKSSKNKKARSITAAGNLTNTTDSGGPKQNANADTATVPDTSEKAGPNKFAGSHSVAECDAQKTACNAAQKNAPFQSFNFENVGPDPEMPEFDLLCAP</sequence>
<dbReference type="AlphaFoldDB" id="A0A517LLN6"/>
<name>A0A517LLN6_9PEZI</name>
<evidence type="ECO:0000256" key="1">
    <source>
        <dbReference type="SAM" id="MobiDB-lite"/>
    </source>
</evidence>
<dbReference type="OrthoDB" id="2507450at2759"/>
<feature type="compositionally biased region" description="Basic residues" evidence="1">
    <location>
        <begin position="141"/>
        <end position="154"/>
    </location>
</feature>
<dbReference type="Proteomes" id="UP000316270">
    <property type="component" value="Chromosome 15"/>
</dbReference>
<gene>
    <name evidence="3" type="ORF">FKW77_006256</name>
</gene>
<organism evidence="3 4">
    <name type="scientific">Venturia effusa</name>
    <dbReference type="NCBI Taxonomy" id="50376"/>
    <lineage>
        <taxon>Eukaryota</taxon>
        <taxon>Fungi</taxon>
        <taxon>Dikarya</taxon>
        <taxon>Ascomycota</taxon>
        <taxon>Pezizomycotina</taxon>
        <taxon>Dothideomycetes</taxon>
        <taxon>Pleosporomycetidae</taxon>
        <taxon>Venturiales</taxon>
        <taxon>Venturiaceae</taxon>
        <taxon>Venturia</taxon>
    </lineage>
</organism>
<feature type="chain" id="PRO_5021973886" evidence="2">
    <location>
        <begin position="23"/>
        <end position="242"/>
    </location>
</feature>
<feature type="region of interest" description="Disordered" evidence="1">
    <location>
        <begin position="136"/>
        <end position="198"/>
    </location>
</feature>
<accession>A0A517LLN6</accession>
<protein>
    <submittedName>
        <fullName evidence="3">Uncharacterized protein</fullName>
    </submittedName>
</protein>
<dbReference type="STRING" id="50376.A0A517LLN6"/>
<reference evidence="3 4" key="1">
    <citation type="submission" date="2019-07" db="EMBL/GenBank/DDBJ databases">
        <title>Finished genome of Venturia effusa.</title>
        <authorList>
            <person name="Young C.A."/>
            <person name="Cox M.P."/>
            <person name="Ganley A.R.D."/>
            <person name="David W.J."/>
        </authorList>
    </citation>
    <scope>NUCLEOTIDE SEQUENCE [LARGE SCALE GENOMIC DNA]</scope>
    <source>
        <strain evidence="4">albino</strain>
    </source>
</reference>
<keyword evidence="2" id="KW-0732">Signal</keyword>